<evidence type="ECO:0000256" key="1">
    <source>
        <dbReference type="SAM" id="MobiDB-lite"/>
    </source>
</evidence>
<evidence type="ECO:0000313" key="2">
    <source>
        <dbReference type="EMBL" id="KAJ8375266.1"/>
    </source>
</evidence>
<name>A0A9Q1G4W6_SYNKA</name>
<protein>
    <submittedName>
        <fullName evidence="2">Uncharacterized protein</fullName>
    </submittedName>
</protein>
<reference evidence="2" key="1">
    <citation type="journal article" date="2023" name="Science">
        <title>Genome structures resolve the early diversification of teleost fishes.</title>
        <authorList>
            <person name="Parey E."/>
            <person name="Louis A."/>
            <person name="Montfort J."/>
            <person name="Bouchez O."/>
            <person name="Roques C."/>
            <person name="Iampietro C."/>
            <person name="Lluch J."/>
            <person name="Castinel A."/>
            <person name="Donnadieu C."/>
            <person name="Desvignes T."/>
            <person name="Floi Bucao C."/>
            <person name="Jouanno E."/>
            <person name="Wen M."/>
            <person name="Mejri S."/>
            <person name="Dirks R."/>
            <person name="Jansen H."/>
            <person name="Henkel C."/>
            <person name="Chen W.J."/>
            <person name="Zahm M."/>
            <person name="Cabau C."/>
            <person name="Klopp C."/>
            <person name="Thompson A.W."/>
            <person name="Robinson-Rechavi M."/>
            <person name="Braasch I."/>
            <person name="Lecointre G."/>
            <person name="Bobe J."/>
            <person name="Postlethwait J.H."/>
            <person name="Berthelot C."/>
            <person name="Roest Crollius H."/>
            <person name="Guiguen Y."/>
        </authorList>
    </citation>
    <scope>NUCLEOTIDE SEQUENCE</scope>
    <source>
        <strain evidence="2">WJC10195</strain>
    </source>
</reference>
<feature type="region of interest" description="Disordered" evidence="1">
    <location>
        <begin position="27"/>
        <end position="75"/>
    </location>
</feature>
<proteinExistence type="predicted"/>
<comment type="caution">
    <text evidence="2">The sequence shown here is derived from an EMBL/GenBank/DDBJ whole genome shotgun (WGS) entry which is preliminary data.</text>
</comment>
<keyword evidence="3" id="KW-1185">Reference proteome</keyword>
<sequence>MQKSPSSSGPARGGSCLRLSSSLPLSLRSHSEGCAPSPQAGRAYPMHHGNLRGTNDMNGKYSHARYKESTGPRKRLVPVIDRRRSSPARNSLRGYLDFYHRGWGRCRRGVSALGDGD</sequence>
<evidence type="ECO:0000313" key="3">
    <source>
        <dbReference type="Proteomes" id="UP001152622"/>
    </source>
</evidence>
<organism evidence="2 3">
    <name type="scientific">Synaphobranchus kaupii</name>
    <name type="common">Kaup's arrowtooth eel</name>
    <dbReference type="NCBI Taxonomy" id="118154"/>
    <lineage>
        <taxon>Eukaryota</taxon>
        <taxon>Metazoa</taxon>
        <taxon>Chordata</taxon>
        <taxon>Craniata</taxon>
        <taxon>Vertebrata</taxon>
        <taxon>Euteleostomi</taxon>
        <taxon>Actinopterygii</taxon>
        <taxon>Neopterygii</taxon>
        <taxon>Teleostei</taxon>
        <taxon>Anguilliformes</taxon>
        <taxon>Synaphobranchidae</taxon>
        <taxon>Synaphobranchus</taxon>
    </lineage>
</organism>
<accession>A0A9Q1G4W6</accession>
<dbReference type="EMBL" id="JAINUF010000002">
    <property type="protein sequence ID" value="KAJ8375266.1"/>
    <property type="molecule type" value="Genomic_DNA"/>
</dbReference>
<dbReference type="AlphaFoldDB" id="A0A9Q1G4W6"/>
<dbReference type="Proteomes" id="UP001152622">
    <property type="component" value="Chromosome 2"/>
</dbReference>
<gene>
    <name evidence="2" type="ORF">SKAU_G00058460</name>
</gene>